<comment type="caution">
    <text evidence="7">The sequence shown here is derived from an EMBL/GenBank/DDBJ whole genome shotgun (WGS) entry which is preliminary data.</text>
</comment>
<feature type="domain" description="Metallo-beta-lactamase" evidence="6">
    <location>
        <begin position="48"/>
        <end position="267"/>
    </location>
</feature>
<dbReference type="InterPro" id="IPR001279">
    <property type="entry name" value="Metallo-B-lactamas"/>
</dbReference>
<evidence type="ECO:0000256" key="3">
    <source>
        <dbReference type="ARBA" id="ARBA00022801"/>
    </source>
</evidence>
<dbReference type="SMART" id="SM00849">
    <property type="entry name" value="Lactamase_B"/>
    <property type="match status" value="1"/>
</dbReference>
<evidence type="ECO:0000313" key="8">
    <source>
        <dbReference type="Proteomes" id="UP001148614"/>
    </source>
</evidence>
<proteinExistence type="inferred from homology"/>
<dbReference type="CDD" id="cd12148">
    <property type="entry name" value="fungal_TF_MHR"/>
    <property type="match status" value="1"/>
</dbReference>
<feature type="compositionally biased region" description="Polar residues" evidence="5">
    <location>
        <begin position="488"/>
        <end position="513"/>
    </location>
</feature>
<evidence type="ECO:0000259" key="6">
    <source>
        <dbReference type="SMART" id="SM00849"/>
    </source>
</evidence>
<dbReference type="VEuPathDB" id="FungiDB:F4678DRAFT_274949"/>
<keyword evidence="3" id="KW-0378">Hydrolase</keyword>
<protein>
    <recommendedName>
        <fullName evidence="6">Metallo-beta-lactamase domain-containing protein</fullName>
    </recommendedName>
</protein>
<feature type="region of interest" description="Disordered" evidence="5">
    <location>
        <begin position="454"/>
        <end position="513"/>
    </location>
</feature>
<dbReference type="InterPro" id="IPR036866">
    <property type="entry name" value="RibonucZ/Hydroxyglut_hydro"/>
</dbReference>
<dbReference type="InterPro" id="IPR051013">
    <property type="entry name" value="MBL_superfamily_lactonases"/>
</dbReference>
<dbReference type="AlphaFoldDB" id="A0A9W8TNB6"/>
<reference evidence="7" key="1">
    <citation type="submission" date="2022-07" db="EMBL/GenBank/DDBJ databases">
        <title>Genome Sequence of Xylaria arbuscula.</title>
        <authorList>
            <person name="Buettner E."/>
        </authorList>
    </citation>
    <scope>NUCLEOTIDE SEQUENCE</scope>
    <source>
        <strain evidence="7">VT107</strain>
    </source>
</reference>
<evidence type="ECO:0000256" key="5">
    <source>
        <dbReference type="SAM" id="MobiDB-lite"/>
    </source>
</evidence>
<evidence type="ECO:0000256" key="2">
    <source>
        <dbReference type="ARBA" id="ARBA00022723"/>
    </source>
</evidence>
<dbReference type="PANTHER" id="PTHR42978">
    <property type="entry name" value="QUORUM-QUENCHING LACTONASE YTNP-RELATED-RELATED"/>
    <property type="match status" value="1"/>
</dbReference>
<dbReference type="GO" id="GO:0046872">
    <property type="term" value="F:metal ion binding"/>
    <property type="evidence" value="ECO:0007669"/>
    <property type="project" value="UniProtKB-KW"/>
</dbReference>
<evidence type="ECO:0000256" key="4">
    <source>
        <dbReference type="ARBA" id="ARBA00022833"/>
    </source>
</evidence>
<dbReference type="GO" id="GO:0016787">
    <property type="term" value="F:hydrolase activity"/>
    <property type="evidence" value="ECO:0007669"/>
    <property type="project" value="UniProtKB-KW"/>
</dbReference>
<name>A0A9W8TNB6_9PEZI</name>
<keyword evidence="2" id="KW-0479">Metal-binding</keyword>
<dbReference type="Proteomes" id="UP001148614">
    <property type="component" value="Unassembled WGS sequence"/>
</dbReference>
<dbReference type="SUPFAM" id="SSF56281">
    <property type="entry name" value="Metallo-hydrolase/oxidoreductase"/>
    <property type="match status" value="1"/>
</dbReference>
<evidence type="ECO:0000256" key="1">
    <source>
        <dbReference type="ARBA" id="ARBA00007749"/>
    </source>
</evidence>
<gene>
    <name evidence="7" type="ORF">NPX13_g4736</name>
</gene>
<sequence>MVAPSFDVPAGATAQVSIIDTEVYLVDLPTAALVTPSVDGFEKFGQLGSWCFLVQSSKGEKVLFDLSIPPDTTIYTPAIQKMIEEASASIDGVKHAADVLKSNGVDPRDISSVIWSHHHFDHIGDITTFPKSTDIVVGPGFRKAYLPAYPTQPNTWLEERHFEGRELREVDFSDADRSLKVGALEAYDFFGDGSFYLLHTPGHTNGHLAGLARTTSNPDTFIFMGGDLCHHSGEIRPSPRLPIPADVQFPLPDYVRARISVCPGAQHFHALNHKRGRKADEPFFDPVLAEDLPRAIQTIKDTQTADAQSNIFFIFAHDMEIKGIVDFFPSFANDWHEKGWKEKSLWKFLADLAPAAASYGMLSALGIRHSGAGFHASPVIAVIQCVGLKSHRPGEETNFSIIAFLHRTRDNRKVAQMPALDRARVVCTNCHLRKVTFLTPTSLLKAQTSTFSRRVGVRKTRTAGARLRTARSPSIQGLRASELGVPSPVTTDSHPETTRSSGSNNTPHSQPNTFISRCSNGYYGEYDDIIGAGETPFSTSVQLHEAVLKSVKLNPAPRPVLRRAWADAYLKFIFHYCPVLEDKDLDGSNVSTTLGKAICLVGNLVRRIPRGPKLAEELYQEVKLLISINHDKDTAQTLKAICLLCLWSAKPSYPITLDGPWHWIAVAVRIFWTLHNADTLEAACWNRPPLLRRNDFDVKLPTLDDCDVSNVQLQVFIESTKLCTIINHISELHRDKKTQGLEEFPGIETSMCDWVSNLPKELQLFHQNGERKGYCRPVSELLIQYFVAIVLSEFLRFRDKGGPRNVSVASLLAASCATALYEEIDCRDEAMFLPHHNGFYCLVLALPIIHHTPQSPEKKAVRQRDLVILQAILRGMEGRYGDARWCIAIMEKLKSSIDRAPETQRPGHSERLEPNAVASLLFPFPAEFCDNMALLEQAAPNAGFSAENFDPWQDWSVDNGTFDYNWLDLFRFDVADMDGQFESSDQ</sequence>
<comment type="similarity">
    <text evidence="1">Belongs to the metallo-beta-lactamase superfamily.</text>
</comment>
<keyword evidence="4" id="KW-0862">Zinc</keyword>
<dbReference type="Pfam" id="PF00753">
    <property type="entry name" value="Lactamase_B"/>
    <property type="match status" value="1"/>
</dbReference>
<evidence type="ECO:0000313" key="7">
    <source>
        <dbReference type="EMBL" id="KAJ3573333.1"/>
    </source>
</evidence>
<dbReference type="PANTHER" id="PTHR42978:SF5">
    <property type="entry name" value="METALLO-BETA-LACTAMASE DOMAIN-CONTAINING PROTEIN"/>
    <property type="match status" value="1"/>
</dbReference>
<feature type="compositionally biased region" description="Low complexity" evidence="5">
    <location>
        <begin position="462"/>
        <end position="471"/>
    </location>
</feature>
<dbReference type="EMBL" id="JANPWZ010000690">
    <property type="protein sequence ID" value="KAJ3573333.1"/>
    <property type="molecule type" value="Genomic_DNA"/>
</dbReference>
<dbReference type="VEuPathDB" id="FungiDB:F4678DRAFT_417696"/>
<dbReference type="Gene3D" id="3.60.15.10">
    <property type="entry name" value="Ribonuclease Z/Hydroxyacylglutathione hydrolase-like"/>
    <property type="match status" value="1"/>
</dbReference>
<dbReference type="CDD" id="cd07730">
    <property type="entry name" value="metallo-hydrolase-like_MBL-fold"/>
    <property type="match status" value="1"/>
</dbReference>
<keyword evidence="8" id="KW-1185">Reference proteome</keyword>
<accession>A0A9W8TNB6</accession>
<organism evidence="7 8">
    <name type="scientific">Xylaria arbuscula</name>
    <dbReference type="NCBI Taxonomy" id="114810"/>
    <lineage>
        <taxon>Eukaryota</taxon>
        <taxon>Fungi</taxon>
        <taxon>Dikarya</taxon>
        <taxon>Ascomycota</taxon>
        <taxon>Pezizomycotina</taxon>
        <taxon>Sordariomycetes</taxon>
        <taxon>Xylariomycetidae</taxon>
        <taxon>Xylariales</taxon>
        <taxon>Xylariaceae</taxon>
        <taxon>Xylaria</taxon>
    </lineage>
</organism>